<feature type="transmembrane region" description="Helical" evidence="1">
    <location>
        <begin position="80"/>
        <end position="98"/>
    </location>
</feature>
<sequence>MPLLEKDHTQARSASLNAFCRRSILPSRSLARLSTVLGYDAIEVLGVAGRGLLVAGLNLLALSTLVILIAILFFGLPLHSALAVPVAAALLAVLPWITDAGSGIRDLFDAAHSFEIFATVLLATGNLALAASKAAEVPGSASGNFSKAIMSMRDGVRPEKAILQSFSGKDICSDWVKSAVNGREGEISPVISNWYNELHGRILKAEDMLSLLIALSTILPIGLSMVMAVWGLASTPLSPLLILAFSAALTAIFCWFKGLEAILS</sequence>
<dbReference type="EMBL" id="RXGA01000001">
    <property type="protein sequence ID" value="RWX73987.1"/>
    <property type="molecule type" value="Genomic_DNA"/>
</dbReference>
<reference evidence="2 3" key="1">
    <citation type="submission" date="2018-12" db="EMBL/GenBank/DDBJ databases">
        <title>The complete genome of the methanogenic archaea of the candidate phylum Verstraetearchaeota, obtained from the metagenome of underground thermal water.</title>
        <authorList>
            <person name="Kadnikov V.V."/>
            <person name="Mardanov A.V."/>
            <person name="Beletsky A.V."/>
            <person name="Karnachuk O.V."/>
            <person name="Ravin N.V."/>
        </authorList>
    </citation>
    <scope>NUCLEOTIDE SEQUENCE [LARGE SCALE GENOMIC DNA]</scope>
    <source>
        <strain evidence="2">Ch88</strain>
    </source>
</reference>
<proteinExistence type="predicted"/>
<dbReference type="Proteomes" id="UP000288215">
    <property type="component" value="Unassembled WGS sequence"/>
</dbReference>
<evidence type="ECO:0000313" key="2">
    <source>
        <dbReference type="EMBL" id="RWX73987.1"/>
    </source>
</evidence>
<name>A0A444L8S6_METS7</name>
<keyword evidence="1" id="KW-0472">Membrane</keyword>
<feature type="transmembrane region" description="Helical" evidence="1">
    <location>
        <begin position="237"/>
        <end position="256"/>
    </location>
</feature>
<comment type="caution">
    <text evidence="2">The sequence shown here is derived from an EMBL/GenBank/DDBJ whole genome shotgun (WGS) entry which is preliminary data.</text>
</comment>
<evidence type="ECO:0000256" key="1">
    <source>
        <dbReference type="SAM" id="Phobius"/>
    </source>
</evidence>
<accession>A0A444L8S6</accession>
<evidence type="ECO:0000313" key="3">
    <source>
        <dbReference type="Proteomes" id="UP000288215"/>
    </source>
</evidence>
<protein>
    <submittedName>
        <fullName evidence="2">Uncharacterized protein</fullName>
    </submittedName>
</protein>
<feature type="transmembrane region" description="Helical" evidence="1">
    <location>
        <begin position="52"/>
        <end position="74"/>
    </location>
</feature>
<dbReference type="AlphaFoldDB" id="A0A444L8S6"/>
<keyword evidence="1" id="KW-1133">Transmembrane helix</keyword>
<gene>
    <name evidence="2" type="ORF">Metus_0012</name>
</gene>
<feature type="transmembrane region" description="Helical" evidence="1">
    <location>
        <begin position="209"/>
        <end position="231"/>
    </location>
</feature>
<keyword evidence="1" id="KW-0812">Transmembrane</keyword>
<organism evidence="2 3">
    <name type="scientific">Methanosuratincola subterraneus</name>
    <dbReference type="NCBI Taxonomy" id="2593994"/>
    <lineage>
        <taxon>Archaea</taxon>
        <taxon>Thermoproteota</taxon>
        <taxon>Methanosuratincolia</taxon>
        <taxon>Candidatus Methanomethylicales</taxon>
        <taxon>Candidatus Methanomethylicaceae</taxon>
        <taxon>Candidatus Methanosuratincola (ex Vanwonterghem et al. 2016)</taxon>
    </lineage>
</organism>